<dbReference type="PANTHER" id="PTHR21304:SF0">
    <property type="entry name" value="MICOS COMPLEX SUBUNIT MIC10"/>
    <property type="match status" value="1"/>
</dbReference>
<evidence type="ECO:0000256" key="6">
    <source>
        <dbReference type="ARBA" id="ARBA00022989"/>
    </source>
</evidence>
<dbReference type="InterPro" id="IPR007512">
    <property type="entry name" value="Mic10"/>
</dbReference>
<evidence type="ECO:0000256" key="8">
    <source>
        <dbReference type="ARBA" id="ARBA00023136"/>
    </source>
</evidence>
<evidence type="ECO:0000256" key="7">
    <source>
        <dbReference type="ARBA" id="ARBA00023128"/>
    </source>
</evidence>
<comment type="subunit">
    <text evidence="9">Component of the mitochondrial contact site and cristae organizing system (MICOS) complex.</text>
</comment>
<evidence type="ECO:0000256" key="3">
    <source>
        <dbReference type="ARBA" id="ARBA00006792"/>
    </source>
</evidence>
<comment type="caution">
    <text evidence="10">The sequence shown here is derived from an EMBL/GenBank/DDBJ whole genome shotgun (WGS) entry which is preliminary data.</text>
</comment>
<accession>A0AAD5S523</accession>
<evidence type="ECO:0000256" key="9">
    <source>
        <dbReference type="RuleBase" id="RU363011"/>
    </source>
</evidence>
<dbReference type="AlphaFoldDB" id="A0AAD5S523"/>
<reference evidence="10" key="1">
    <citation type="submission" date="2020-05" db="EMBL/GenBank/DDBJ databases">
        <title>Phylogenomic resolution of chytrid fungi.</title>
        <authorList>
            <person name="Stajich J.E."/>
            <person name="Amses K."/>
            <person name="Simmons R."/>
            <person name="Seto K."/>
            <person name="Myers J."/>
            <person name="Bonds A."/>
            <person name="Quandt C.A."/>
            <person name="Barry K."/>
            <person name="Liu P."/>
            <person name="Grigoriev I."/>
            <person name="Longcore J.E."/>
            <person name="James T.Y."/>
        </authorList>
    </citation>
    <scope>NUCLEOTIDE SEQUENCE</scope>
    <source>
        <strain evidence="10">JEL0318</strain>
    </source>
</reference>
<evidence type="ECO:0000313" key="10">
    <source>
        <dbReference type="EMBL" id="KAJ3040281.1"/>
    </source>
</evidence>
<sequence>MSAEKPAQLLSSEEILSRKWDKCLANHAIKGAVGLSVGIGLSFLFFRRRAWPIGLSTGFGLGMAYDECTKSFSAEQLVTDATPQR</sequence>
<dbReference type="Pfam" id="PF04418">
    <property type="entry name" value="DUF543"/>
    <property type="match status" value="1"/>
</dbReference>
<comment type="subcellular location">
    <subcellularLocation>
        <location evidence="2 9">Mitochondrion inner membrane</location>
        <topology evidence="2 9">Single-pass membrane protein</topology>
    </subcellularLocation>
</comment>
<dbReference type="GO" id="GO:0061617">
    <property type="term" value="C:MICOS complex"/>
    <property type="evidence" value="ECO:0007669"/>
    <property type="project" value="UniProtKB-UniRule"/>
</dbReference>
<comment type="function">
    <text evidence="1 9">Component of the MICOS complex, a large protein complex of the mitochondrial inner membrane that plays crucial roles in the maintenance of crista junctions, inner membrane architecture, and formation of contact sites to the outer membrane.</text>
</comment>
<keyword evidence="11" id="KW-1185">Reference proteome</keyword>
<keyword evidence="6 9" id="KW-1133">Transmembrane helix</keyword>
<evidence type="ECO:0000256" key="4">
    <source>
        <dbReference type="ARBA" id="ARBA00022692"/>
    </source>
</evidence>
<proteinExistence type="inferred from homology"/>
<keyword evidence="5 9" id="KW-0999">Mitochondrion inner membrane</keyword>
<dbReference type="PANTHER" id="PTHR21304">
    <property type="entry name" value="MICOS COMPLEX SUBUNIT MIC10"/>
    <property type="match status" value="1"/>
</dbReference>
<dbReference type="EMBL" id="JADGJD010001569">
    <property type="protein sequence ID" value="KAJ3040281.1"/>
    <property type="molecule type" value="Genomic_DNA"/>
</dbReference>
<evidence type="ECO:0000256" key="5">
    <source>
        <dbReference type="ARBA" id="ARBA00022792"/>
    </source>
</evidence>
<organism evidence="10 11">
    <name type="scientific">Rhizophlyctis rosea</name>
    <dbReference type="NCBI Taxonomy" id="64517"/>
    <lineage>
        <taxon>Eukaryota</taxon>
        <taxon>Fungi</taxon>
        <taxon>Fungi incertae sedis</taxon>
        <taxon>Chytridiomycota</taxon>
        <taxon>Chytridiomycota incertae sedis</taxon>
        <taxon>Chytridiomycetes</taxon>
        <taxon>Rhizophlyctidales</taxon>
        <taxon>Rhizophlyctidaceae</taxon>
        <taxon>Rhizophlyctis</taxon>
    </lineage>
</organism>
<keyword evidence="7 9" id="KW-0496">Mitochondrion</keyword>
<comment type="similarity">
    <text evidence="3 9">Belongs to the MICOS complex subunit Mic10 family.</text>
</comment>
<protein>
    <recommendedName>
        <fullName evidence="9">MICOS complex subunit MIC10</fullName>
    </recommendedName>
</protein>
<gene>
    <name evidence="10" type="ORF">HK097_002594</name>
</gene>
<evidence type="ECO:0000313" key="11">
    <source>
        <dbReference type="Proteomes" id="UP001212841"/>
    </source>
</evidence>
<evidence type="ECO:0000256" key="1">
    <source>
        <dbReference type="ARBA" id="ARBA00002689"/>
    </source>
</evidence>
<dbReference type="Proteomes" id="UP001212841">
    <property type="component" value="Unassembled WGS sequence"/>
</dbReference>
<feature type="transmembrane region" description="Helical" evidence="9">
    <location>
        <begin position="28"/>
        <end position="46"/>
    </location>
</feature>
<name>A0AAD5S523_9FUNG</name>
<keyword evidence="4 9" id="KW-0812">Transmembrane</keyword>
<evidence type="ECO:0000256" key="2">
    <source>
        <dbReference type="ARBA" id="ARBA00004434"/>
    </source>
</evidence>
<keyword evidence="8 9" id="KW-0472">Membrane</keyword>